<organism evidence="2 3">
    <name type="scientific">Streptococcus suis</name>
    <dbReference type="NCBI Taxonomy" id="1307"/>
    <lineage>
        <taxon>Bacteria</taxon>
        <taxon>Bacillati</taxon>
        <taxon>Bacillota</taxon>
        <taxon>Bacilli</taxon>
        <taxon>Lactobacillales</taxon>
        <taxon>Streptococcaceae</taxon>
        <taxon>Streptococcus</taxon>
    </lineage>
</organism>
<evidence type="ECO:0000256" key="1">
    <source>
        <dbReference type="SAM" id="Phobius"/>
    </source>
</evidence>
<evidence type="ECO:0000313" key="3">
    <source>
        <dbReference type="Proteomes" id="UP000071601"/>
    </source>
</evidence>
<dbReference type="EMBL" id="FILR01000007">
    <property type="protein sequence ID" value="CYX44021.1"/>
    <property type="molecule type" value="Genomic_DNA"/>
</dbReference>
<sequence length="159" mass="17480">MIGKDMNIVINLGNVWEALSAIGTVGAVIVSLYLTRRDTVNKVKVSTSVALPVGSLDKTIYTNVTVTNTGRQEVIITQVGVTHSKFSKGKFAFVTSTGIFQNKLPINLKSGEFDNFGCVEENIKKLFLANRLSRKEAYGYAIDSLGKIYFSKKFTLFAE</sequence>
<reference evidence="2 3" key="1">
    <citation type="submission" date="2016-02" db="EMBL/GenBank/DDBJ databases">
        <authorList>
            <consortium name="Pathogen Informatics"/>
        </authorList>
    </citation>
    <scope>NUCLEOTIDE SEQUENCE [LARGE SCALE GENOMIC DNA]</scope>
    <source>
        <strain evidence="2 3">SS985</strain>
    </source>
</reference>
<protein>
    <recommendedName>
        <fullName evidence="4">DUF2393 domain-containing protein</fullName>
    </recommendedName>
</protein>
<keyword evidence="1" id="KW-0812">Transmembrane</keyword>
<accession>A0AB33U8J8</accession>
<evidence type="ECO:0008006" key="4">
    <source>
        <dbReference type="Google" id="ProtNLM"/>
    </source>
</evidence>
<keyword evidence="1" id="KW-0472">Membrane</keyword>
<dbReference type="RefSeq" id="WP_228475395.1">
    <property type="nucleotide sequence ID" value="NZ_CEDO01000083.1"/>
</dbReference>
<comment type="caution">
    <text evidence="2">The sequence shown here is derived from an EMBL/GenBank/DDBJ whole genome shotgun (WGS) entry which is preliminary data.</text>
</comment>
<feature type="transmembrane region" description="Helical" evidence="1">
    <location>
        <begin position="15"/>
        <end position="34"/>
    </location>
</feature>
<keyword evidence="1" id="KW-1133">Transmembrane helix</keyword>
<dbReference type="Proteomes" id="UP000071601">
    <property type="component" value="Unassembled WGS sequence"/>
</dbReference>
<name>A0AB33U8J8_STRSU</name>
<evidence type="ECO:0000313" key="2">
    <source>
        <dbReference type="EMBL" id="CYX44021.1"/>
    </source>
</evidence>
<gene>
    <name evidence="2" type="ORF">ERS132525_00882</name>
</gene>
<dbReference type="AlphaFoldDB" id="A0AB33U8J8"/>
<proteinExistence type="predicted"/>